<evidence type="ECO:0000313" key="1">
    <source>
        <dbReference type="EMBL" id="BCX81979.1"/>
    </source>
</evidence>
<keyword evidence="2" id="KW-1185">Reference proteome</keyword>
<name>A0AAU9CBR6_9GAMM</name>
<reference evidence="2" key="1">
    <citation type="journal article" date="2024" name="Int. J. Syst. Evol. Microbiol.">
        <title>Methylomarinovum tepidoasis sp. nov., a moderately thermophilic methanotroph of the family Methylothermaceae isolated from a deep-sea hydrothermal field.</title>
        <authorList>
            <person name="Hirayama H."/>
            <person name="Takaki Y."/>
            <person name="Abe M."/>
            <person name="Miyazaki M."/>
            <person name="Uematsu K."/>
            <person name="Matsui Y."/>
            <person name="Takai K."/>
        </authorList>
    </citation>
    <scope>NUCLEOTIDE SEQUENCE [LARGE SCALE GENOMIC DNA]</scope>
    <source>
        <strain evidence="2">IT-9</strain>
    </source>
</reference>
<sequence>MRQRFERFRRIRLGGKHRFDDLEIGSKFATHQYLWEKLDGESALILDVIEQGSCDMLGRRRSFFPWTEVEGVHAQETGGL</sequence>
<evidence type="ECO:0000313" key="2">
    <source>
        <dbReference type="Proteomes" id="UP001321825"/>
    </source>
</evidence>
<gene>
    <name evidence="1" type="ORF">MIT9_P1561</name>
</gene>
<dbReference type="AlphaFoldDB" id="A0AAU9CBR6"/>
<dbReference type="Proteomes" id="UP001321825">
    <property type="component" value="Chromosome"/>
</dbReference>
<proteinExistence type="predicted"/>
<dbReference type="KEGG" id="mcau:MIT9_P1561"/>
<organism evidence="1 2">
    <name type="scientific">Methylomarinovum caldicuralii</name>
    <dbReference type="NCBI Taxonomy" id="438856"/>
    <lineage>
        <taxon>Bacteria</taxon>
        <taxon>Pseudomonadati</taxon>
        <taxon>Pseudomonadota</taxon>
        <taxon>Gammaproteobacteria</taxon>
        <taxon>Methylococcales</taxon>
        <taxon>Methylothermaceae</taxon>
        <taxon>Methylomarinovum</taxon>
    </lineage>
</organism>
<protein>
    <submittedName>
        <fullName evidence="1">Uncharacterized protein</fullName>
    </submittedName>
</protein>
<dbReference type="EMBL" id="AP024714">
    <property type="protein sequence ID" value="BCX81979.1"/>
    <property type="molecule type" value="Genomic_DNA"/>
</dbReference>
<accession>A0AAU9CBR6</accession>
<dbReference type="RefSeq" id="WP_317704399.1">
    <property type="nucleotide sequence ID" value="NZ_AP024714.1"/>
</dbReference>